<dbReference type="GO" id="GO:0016491">
    <property type="term" value="F:oxidoreductase activity"/>
    <property type="evidence" value="ECO:0007669"/>
    <property type="project" value="UniProtKB-KW"/>
</dbReference>
<evidence type="ECO:0000313" key="6">
    <source>
        <dbReference type="EMBL" id="KAH7304197.1"/>
    </source>
</evidence>
<keyword evidence="3" id="KW-0288">FMN</keyword>
<gene>
    <name evidence="6" type="ORF">B0I35DRAFT_363704</name>
</gene>
<evidence type="ECO:0000256" key="1">
    <source>
        <dbReference type="ARBA" id="ARBA00005979"/>
    </source>
</evidence>
<dbReference type="InterPro" id="IPR001155">
    <property type="entry name" value="OxRdtase_FMN_N"/>
</dbReference>
<dbReference type="EMBL" id="JAGPNK010000025">
    <property type="protein sequence ID" value="KAH7304197.1"/>
    <property type="molecule type" value="Genomic_DNA"/>
</dbReference>
<dbReference type="Gene3D" id="3.20.20.70">
    <property type="entry name" value="Aldolase class I"/>
    <property type="match status" value="2"/>
</dbReference>
<sequence>MAAERYESTYHDPAPLGGPLRFGFSGRTVQNRFLKSPITERLATWHPKEPSKRGVPTKEIINLYRRWGEGSYGVIVSGNVMTEDEHLEAPGNLVIPRGSPFEGDRFDAYRELAAAGKRQGSTFVLQISHPGRQAYSILLNTSVQPNRISASDVQLQGEIFGMTFAKPKAINKSEILQVIDGFAHAAVYAYKAGFDRVDELEKREFDYVELIGGTFEALAFHHARESTIKREAFFLEFADIIAQELKKTKVYVTGGLRTVQGMVRALDTVSGVGIGRPACHKFDLPKRILNQGVQGALDYLMTDVASGLQVRLVGHDKEPLDLTRLEHLGVFQRSMQNWIEEAAADHDNWKPGWPGVDSNAMDLMLF</sequence>
<evidence type="ECO:0000256" key="3">
    <source>
        <dbReference type="ARBA" id="ARBA00022643"/>
    </source>
</evidence>
<dbReference type="PANTHER" id="PTHR43656">
    <property type="entry name" value="BINDING OXIDOREDUCTASE, PUTATIVE (AFU_ORTHOLOGUE AFUA_2G08260)-RELATED"/>
    <property type="match status" value="1"/>
</dbReference>
<accession>A0A8K0SII3</accession>
<feature type="domain" description="NADH:flavin oxidoreductase/NADH oxidase N-terminal" evidence="5">
    <location>
        <begin position="19"/>
        <end position="197"/>
    </location>
</feature>
<reference evidence="6" key="1">
    <citation type="journal article" date="2021" name="Nat. Commun.">
        <title>Genetic determinants of endophytism in the Arabidopsis root mycobiome.</title>
        <authorList>
            <person name="Mesny F."/>
            <person name="Miyauchi S."/>
            <person name="Thiergart T."/>
            <person name="Pickel B."/>
            <person name="Atanasova L."/>
            <person name="Karlsson M."/>
            <person name="Huettel B."/>
            <person name="Barry K.W."/>
            <person name="Haridas S."/>
            <person name="Chen C."/>
            <person name="Bauer D."/>
            <person name="Andreopoulos W."/>
            <person name="Pangilinan J."/>
            <person name="LaButti K."/>
            <person name="Riley R."/>
            <person name="Lipzen A."/>
            <person name="Clum A."/>
            <person name="Drula E."/>
            <person name="Henrissat B."/>
            <person name="Kohler A."/>
            <person name="Grigoriev I.V."/>
            <person name="Martin F.M."/>
            <person name="Hacquard S."/>
        </authorList>
    </citation>
    <scope>NUCLEOTIDE SEQUENCE</scope>
    <source>
        <strain evidence="6">MPI-CAGE-CH-0235</strain>
    </source>
</reference>
<dbReference type="Proteomes" id="UP000813444">
    <property type="component" value="Unassembled WGS sequence"/>
</dbReference>
<comment type="caution">
    <text evidence="6">The sequence shown here is derived from an EMBL/GenBank/DDBJ whole genome shotgun (WGS) entry which is preliminary data.</text>
</comment>
<protein>
    <recommendedName>
        <fullName evidence="5">NADH:flavin oxidoreductase/NADH oxidase N-terminal domain-containing protein</fullName>
    </recommendedName>
</protein>
<evidence type="ECO:0000259" key="5">
    <source>
        <dbReference type="Pfam" id="PF00724"/>
    </source>
</evidence>
<dbReference type="OrthoDB" id="1663137at2759"/>
<keyword evidence="4" id="KW-0560">Oxidoreductase</keyword>
<dbReference type="InterPro" id="IPR013785">
    <property type="entry name" value="Aldolase_TIM"/>
</dbReference>
<keyword evidence="7" id="KW-1185">Reference proteome</keyword>
<comment type="similarity">
    <text evidence="1">Belongs to the NADH:flavin oxidoreductase/NADH oxidase family.</text>
</comment>
<proteinExistence type="inferred from homology"/>
<evidence type="ECO:0000313" key="7">
    <source>
        <dbReference type="Proteomes" id="UP000813444"/>
    </source>
</evidence>
<dbReference type="Pfam" id="PF00724">
    <property type="entry name" value="Oxidored_FMN"/>
    <property type="match status" value="1"/>
</dbReference>
<dbReference type="AlphaFoldDB" id="A0A8K0SII3"/>
<evidence type="ECO:0000256" key="2">
    <source>
        <dbReference type="ARBA" id="ARBA00022630"/>
    </source>
</evidence>
<dbReference type="GO" id="GO:0010181">
    <property type="term" value="F:FMN binding"/>
    <property type="evidence" value="ECO:0007669"/>
    <property type="project" value="InterPro"/>
</dbReference>
<keyword evidence="2" id="KW-0285">Flavoprotein</keyword>
<dbReference type="SUPFAM" id="SSF51395">
    <property type="entry name" value="FMN-linked oxidoreductases"/>
    <property type="match status" value="1"/>
</dbReference>
<name>A0A8K0SII3_9HYPO</name>
<organism evidence="6 7">
    <name type="scientific">Stachybotrys elegans</name>
    <dbReference type="NCBI Taxonomy" id="80388"/>
    <lineage>
        <taxon>Eukaryota</taxon>
        <taxon>Fungi</taxon>
        <taxon>Dikarya</taxon>
        <taxon>Ascomycota</taxon>
        <taxon>Pezizomycotina</taxon>
        <taxon>Sordariomycetes</taxon>
        <taxon>Hypocreomycetidae</taxon>
        <taxon>Hypocreales</taxon>
        <taxon>Stachybotryaceae</taxon>
        <taxon>Stachybotrys</taxon>
    </lineage>
</organism>
<dbReference type="InterPro" id="IPR051799">
    <property type="entry name" value="NADH_flavin_oxidoreductase"/>
</dbReference>
<evidence type="ECO:0000256" key="4">
    <source>
        <dbReference type="ARBA" id="ARBA00023002"/>
    </source>
</evidence>
<dbReference type="PANTHER" id="PTHR43656:SF5">
    <property type="entry name" value="NADH:FLAVIN OXIDOREDUCTASE_NADH OXIDASE N-TERMINAL DOMAIN-CONTAINING PROTEIN"/>
    <property type="match status" value="1"/>
</dbReference>